<accession>A0A6C0DI45</accession>
<proteinExistence type="predicted"/>
<reference evidence="2" key="1">
    <citation type="journal article" date="2020" name="Nature">
        <title>Giant virus diversity and host interactions through global metagenomics.</title>
        <authorList>
            <person name="Schulz F."/>
            <person name="Roux S."/>
            <person name="Paez-Espino D."/>
            <person name="Jungbluth S."/>
            <person name="Walsh D.A."/>
            <person name="Denef V.J."/>
            <person name="McMahon K.D."/>
            <person name="Konstantinidis K.T."/>
            <person name="Eloe-Fadrosh E.A."/>
            <person name="Kyrpides N.C."/>
            <person name="Woyke T."/>
        </authorList>
    </citation>
    <scope>NUCLEOTIDE SEQUENCE</scope>
    <source>
        <strain evidence="2">GVMAG-M-3300023174-176</strain>
    </source>
</reference>
<protein>
    <submittedName>
        <fullName evidence="2">Uncharacterized protein</fullName>
    </submittedName>
</protein>
<evidence type="ECO:0000256" key="1">
    <source>
        <dbReference type="SAM" id="MobiDB-lite"/>
    </source>
</evidence>
<feature type="compositionally biased region" description="Acidic residues" evidence="1">
    <location>
        <begin position="9"/>
        <end position="35"/>
    </location>
</feature>
<dbReference type="AlphaFoldDB" id="A0A6C0DI45"/>
<organism evidence="2">
    <name type="scientific">viral metagenome</name>
    <dbReference type="NCBI Taxonomy" id="1070528"/>
    <lineage>
        <taxon>unclassified sequences</taxon>
        <taxon>metagenomes</taxon>
        <taxon>organismal metagenomes</taxon>
    </lineage>
</organism>
<evidence type="ECO:0000313" key="2">
    <source>
        <dbReference type="EMBL" id="QHT15589.1"/>
    </source>
</evidence>
<name>A0A6C0DI45_9ZZZZ</name>
<feature type="region of interest" description="Disordered" evidence="1">
    <location>
        <begin position="1"/>
        <end position="35"/>
    </location>
</feature>
<sequence>MEPEKDTIDEIQDNVSDEEDQEQQEQEDMFDDEEGCQDPDNKFCQLLLDFKHKLYSQTVLANSSQDIRLLNPYLNLLGKFRAILVPVFQNKTSDQSFQSFLTELPPSCRDSATNLYNHTTETVKNNATKNRQLVAAYKHFIDDMFSVFPFLQNTDFL</sequence>
<dbReference type="EMBL" id="MN739613">
    <property type="protein sequence ID" value="QHT15589.1"/>
    <property type="molecule type" value="Genomic_DNA"/>
</dbReference>